<dbReference type="EMBL" id="JAIZAY010000017">
    <property type="protein sequence ID" value="KAJ8026120.1"/>
    <property type="molecule type" value="Genomic_DNA"/>
</dbReference>
<name>A0A9Q1BGY3_HOLLE</name>
<organism evidence="1 2">
    <name type="scientific">Holothuria leucospilota</name>
    <name type="common">Black long sea cucumber</name>
    <name type="synonym">Mertensiothuria leucospilota</name>
    <dbReference type="NCBI Taxonomy" id="206669"/>
    <lineage>
        <taxon>Eukaryota</taxon>
        <taxon>Metazoa</taxon>
        <taxon>Echinodermata</taxon>
        <taxon>Eleutherozoa</taxon>
        <taxon>Echinozoa</taxon>
        <taxon>Holothuroidea</taxon>
        <taxon>Aspidochirotacea</taxon>
        <taxon>Aspidochirotida</taxon>
        <taxon>Holothuriidae</taxon>
        <taxon>Holothuria</taxon>
    </lineage>
</organism>
<comment type="caution">
    <text evidence="1">The sequence shown here is derived from an EMBL/GenBank/DDBJ whole genome shotgun (WGS) entry which is preliminary data.</text>
</comment>
<evidence type="ECO:0000313" key="2">
    <source>
        <dbReference type="Proteomes" id="UP001152320"/>
    </source>
</evidence>
<dbReference type="Proteomes" id="UP001152320">
    <property type="component" value="Chromosome 17"/>
</dbReference>
<keyword evidence="2" id="KW-1185">Reference proteome</keyword>
<reference evidence="1" key="1">
    <citation type="submission" date="2021-10" db="EMBL/GenBank/DDBJ databases">
        <title>Tropical sea cucumber genome reveals ecological adaptation and Cuvierian tubules defense mechanism.</title>
        <authorList>
            <person name="Chen T."/>
        </authorList>
    </citation>
    <scope>NUCLEOTIDE SEQUENCE</scope>
    <source>
        <strain evidence="1">Nanhai2018</strain>
        <tissue evidence="1">Muscle</tissue>
    </source>
</reference>
<evidence type="ECO:0000313" key="1">
    <source>
        <dbReference type="EMBL" id="KAJ8026120.1"/>
    </source>
</evidence>
<protein>
    <submittedName>
        <fullName evidence="1">Uncharacterized protein</fullName>
    </submittedName>
</protein>
<accession>A0A9Q1BGY3</accession>
<dbReference type="AlphaFoldDB" id="A0A9Q1BGY3"/>
<gene>
    <name evidence="1" type="ORF">HOLleu_33871</name>
</gene>
<sequence>METSTHEICAILSFVCLTYIPYTADCSGQVVRASNLQPEGLGSNPGRVIPKTLKMEPTAFVLGAQHKQWSRENKPVSHNWKKGRGRLDLNQLVGNWDVKPHLT</sequence>
<proteinExistence type="predicted"/>